<accession>A0ABX1LQ54</accession>
<feature type="transmembrane region" description="Helical" evidence="1">
    <location>
        <begin position="24"/>
        <end position="57"/>
    </location>
</feature>
<keyword evidence="1" id="KW-0812">Transmembrane</keyword>
<proteinExistence type="predicted"/>
<reference evidence="2 3" key="1">
    <citation type="submission" date="2020-03" db="EMBL/GenBank/DDBJ databases">
        <title>Draft Genome Sequence of 2-Methylisoborneol Producing Pseudanabaena yagii Strain GIHE-NHR1 Isolated from North Han River in South Korea.</title>
        <authorList>
            <person name="Jeong J."/>
        </authorList>
    </citation>
    <scope>NUCLEOTIDE SEQUENCE [LARGE SCALE GENOMIC DNA]</scope>
    <source>
        <strain evidence="2 3">GIHE-NHR1</strain>
    </source>
</reference>
<evidence type="ECO:0000313" key="3">
    <source>
        <dbReference type="Proteomes" id="UP000738376"/>
    </source>
</evidence>
<keyword evidence="1" id="KW-1133">Transmembrane helix</keyword>
<comment type="caution">
    <text evidence="2">The sequence shown here is derived from an EMBL/GenBank/DDBJ whole genome shotgun (WGS) entry which is preliminary data.</text>
</comment>
<dbReference type="EMBL" id="JAAVJL010000001">
    <property type="protein sequence ID" value="NMF57176.1"/>
    <property type="molecule type" value="Genomic_DNA"/>
</dbReference>
<keyword evidence="1" id="KW-0472">Membrane</keyword>
<organism evidence="2 3">
    <name type="scientific">Pseudanabaena yagii GIHE-NHR1</name>
    <dbReference type="NCBI Taxonomy" id="2722753"/>
    <lineage>
        <taxon>Bacteria</taxon>
        <taxon>Bacillati</taxon>
        <taxon>Cyanobacteriota</taxon>
        <taxon>Cyanophyceae</taxon>
        <taxon>Pseudanabaenales</taxon>
        <taxon>Pseudanabaenaceae</taxon>
        <taxon>Pseudanabaena</taxon>
        <taxon>Pseudanabaena yagii</taxon>
    </lineage>
</organism>
<protein>
    <submittedName>
        <fullName evidence="2">Uncharacterized protein</fullName>
    </submittedName>
</protein>
<name>A0ABX1LQ54_9CYAN</name>
<sequence>MSQDNQDGKNEFTNITPEKVVKAAVVSAGVVGVALIAPIGIAGVVGMGLIGAAASWFTDSAGDAIKKDNKK</sequence>
<gene>
    <name evidence="2" type="ORF">HC246_03870</name>
</gene>
<evidence type="ECO:0000313" key="2">
    <source>
        <dbReference type="EMBL" id="NMF57176.1"/>
    </source>
</evidence>
<dbReference type="Proteomes" id="UP000738376">
    <property type="component" value="Unassembled WGS sequence"/>
</dbReference>
<evidence type="ECO:0000256" key="1">
    <source>
        <dbReference type="SAM" id="Phobius"/>
    </source>
</evidence>
<dbReference type="RefSeq" id="WP_169362241.1">
    <property type="nucleotide sequence ID" value="NZ_JAAVJL010000001.1"/>
</dbReference>
<keyword evidence="3" id="KW-1185">Reference proteome</keyword>